<keyword evidence="1" id="KW-0479">Metal-binding</keyword>
<dbReference type="Pfam" id="PF04227">
    <property type="entry name" value="Indigoidine_A"/>
    <property type="match status" value="1"/>
</dbReference>
<dbReference type="EC" id="4.2.1.70" evidence="6"/>
<keyword evidence="4 6" id="KW-0456">Lyase</keyword>
<dbReference type="InterPro" id="IPR007342">
    <property type="entry name" value="PsuG"/>
</dbReference>
<sequence length="265" mass="26428">NREAADRMLRGVRASGAVPAVTAVARGTPTLSLEPAELERFLARTGVRKVSARDLAGAVVAGADGATTVAASLALARLGGVPVFATGGIGGVHREPALDESADLVELARTPIVVVCAGAKSILDLPGTLERLETLGVPVIGYRTGELPGFFTVSTGLPTSGRAESAAEVAALFRAHLALGRPGALLVVQPPPAGAALPAELVTGAVTEALAAARGEGVRGAALTPFLLAAVERATGGRSLAANLALLEANARLAGEIAVELARPG</sequence>
<dbReference type="GO" id="GO:0005737">
    <property type="term" value="C:cytoplasm"/>
    <property type="evidence" value="ECO:0007669"/>
    <property type="project" value="TreeGrafter"/>
</dbReference>
<evidence type="ECO:0000256" key="3">
    <source>
        <dbReference type="ARBA" id="ARBA00023211"/>
    </source>
</evidence>
<proteinExistence type="predicted"/>
<reference evidence="6" key="1">
    <citation type="submission" date="2020-02" db="EMBL/GenBank/DDBJ databases">
        <authorList>
            <person name="Meier V. D."/>
        </authorList>
    </citation>
    <scope>NUCLEOTIDE SEQUENCE</scope>
    <source>
        <strain evidence="6">AVDCRST_MAG40</strain>
    </source>
</reference>
<keyword evidence="3" id="KW-0464">Manganese</keyword>
<evidence type="ECO:0000256" key="4">
    <source>
        <dbReference type="ARBA" id="ARBA00023239"/>
    </source>
</evidence>
<protein>
    <submittedName>
        <fullName evidence="6">Pseudouridine 5'-phosphate glycosidase</fullName>
        <ecNumber evidence="6">4.2.1.70</ecNumber>
    </submittedName>
</protein>
<feature type="non-terminal residue" evidence="6">
    <location>
        <position position="1"/>
    </location>
</feature>
<dbReference type="GO" id="GO:0016798">
    <property type="term" value="F:hydrolase activity, acting on glycosyl bonds"/>
    <property type="evidence" value="ECO:0007669"/>
    <property type="project" value="UniProtKB-KW"/>
</dbReference>
<gene>
    <name evidence="6" type="ORF">AVDCRST_MAG40-3445</name>
</gene>
<dbReference type="AlphaFoldDB" id="A0A6J4MKF9"/>
<evidence type="ECO:0000256" key="1">
    <source>
        <dbReference type="ARBA" id="ARBA00022723"/>
    </source>
</evidence>
<name>A0A6J4MKF9_9BACT</name>
<evidence type="ECO:0000256" key="5">
    <source>
        <dbReference type="ARBA" id="ARBA00023295"/>
    </source>
</evidence>
<dbReference type="SUPFAM" id="SSF110581">
    <property type="entry name" value="Indigoidine synthase A-like"/>
    <property type="match status" value="1"/>
</dbReference>
<dbReference type="GO" id="GO:0004730">
    <property type="term" value="F:pseudouridylate synthase activity"/>
    <property type="evidence" value="ECO:0007669"/>
    <property type="project" value="UniProtKB-EC"/>
</dbReference>
<evidence type="ECO:0000313" key="6">
    <source>
        <dbReference type="EMBL" id="CAA9360409.1"/>
    </source>
</evidence>
<keyword evidence="2" id="KW-0378">Hydrolase</keyword>
<organism evidence="6">
    <name type="scientific">uncultured Gemmatimonadaceae bacterium</name>
    <dbReference type="NCBI Taxonomy" id="246130"/>
    <lineage>
        <taxon>Bacteria</taxon>
        <taxon>Pseudomonadati</taxon>
        <taxon>Gemmatimonadota</taxon>
        <taxon>Gemmatimonadia</taxon>
        <taxon>Gemmatimonadales</taxon>
        <taxon>Gemmatimonadaceae</taxon>
        <taxon>environmental samples</taxon>
    </lineage>
</organism>
<keyword evidence="5 6" id="KW-0326">Glycosidase</keyword>
<evidence type="ECO:0000256" key="2">
    <source>
        <dbReference type="ARBA" id="ARBA00022801"/>
    </source>
</evidence>
<dbReference type="GO" id="GO:0046872">
    <property type="term" value="F:metal ion binding"/>
    <property type="evidence" value="ECO:0007669"/>
    <property type="project" value="UniProtKB-KW"/>
</dbReference>
<dbReference type="InterPro" id="IPR022830">
    <property type="entry name" value="Indigdn_synthA-like"/>
</dbReference>
<accession>A0A6J4MKF9</accession>
<dbReference type="EMBL" id="CADCTX010000950">
    <property type="protein sequence ID" value="CAA9360409.1"/>
    <property type="molecule type" value="Genomic_DNA"/>
</dbReference>
<dbReference type="PANTHER" id="PTHR42909">
    <property type="entry name" value="ZGC:136858"/>
    <property type="match status" value="1"/>
</dbReference>
<dbReference type="Gene3D" id="3.40.1790.10">
    <property type="entry name" value="Indigoidine synthase domain"/>
    <property type="match status" value="1"/>
</dbReference>
<dbReference type="PANTHER" id="PTHR42909:SF1">
    <property type="entry name" value="CARBOHYDRATE KINASE PFKB DOMAIN-CONTAINING PROTEIN"/>
    <property type="match status" value="1"/>
</dbReference>